<dbReference type="GO" id="GO:0005524">
    <property type="term" value="F:ATP binding"/>
    <property type="evidence" value="ECO:0007669"/>
    <property type="project" value="UniProtKB-KW"/>
</dbReference>
<evidence type="ECO:0000256" key="5">
    <source>
        <dbReference type="ARBA" id="ARBA00022741"/>
    </source>
</evidence>
<dbReference type="PATRIC" id="fig|1678840.3.peg.2871"/>
<keyword evidence="7" id="KW-1278">Translocase</keyword>
<keyword evidence="10" id="KW-0762">Sugar transport</keyword>
<protein>
    <submittedName>
        <fullName evidence="10">ABC-type sugar transport system, ATPase component</fullName>
    </submittedName>
</protein>
<feature type="domain" description="ABC transporter" evidence="9">
    <location>
        <begin position="255"/>
        <end position="501"/>
    </location>
</feature>
<dbReference type="GO" id="GO:0005886">
    <property type="term" value="C:plasma membrane"/>
    <property type="evidence" value="ECO:0007669"/>
    <property type="project" value="UniProtKB-SubCell"/>
</dbReference>
<dbReference type="AlphaFoldDB" id="A0A0S7BU97"/>
<dbReference type="RefSeq" id="WP_062282589.1">
    <property type="nucleotide sequence ID" value="NZ_DF968181.1"/>
</dbReference>
<evidence type="ECO:0000256" key="6">
    <source>
        <dbReference type="ARBA" id="ARBA00022840"/>
    </source>
</evidence>
<keyword evidence="4" id="KW-0677">Repeat</keyword>
<evidence type="ECO:0000256" key="1">
    <source>
        <dbReference type="ARBA" id="ARBA00004202"/>
    </source>
</evidence>
<evidence type="ECO:0000256" key="4">
    <source>
        <dbReference type="ARBA" id="ARBA00022737"/>
    </source>
</evidence>
<keyword evidence="8" id="KW-0472">Membrane</keyword>
<dbReference type="SUPFAM" id="SSF52540">
    <property type="entry name" value="P-loop containing nucleoside triphosphate hydrolases"/>
    <property type="match status" value="2"/>
</dbReference>
<dbReference type="Gene3D" id="3.40.50.300">
    <property type="entry name" value="P-loop containing nucleotide triphosphate hydrolases"/>
    <property type="match status" value="2"/>
</dbReference>
<dbReference type="STRING" id="1678840.ATC1_131411"/>
<feature type="domain" description="ABC transporter" evidence="9">
    <location>
        <begin position="2"/>
        <end position="238"/>
    </location>
</feature>
<dbReference type="PROSITE" id="PS00211">
    <property type="entry name" value="ABC_TRANSPORTER_1"/>
    <property type="match status" value="1"/>
</dbReference>
<sequence length="512" mass="56750">MLEIKSVSKNFGGVQALKDISFQVEEGEIHAVVGENGAGKSTLMNILSGVYTDYLGELLWNGQPLRFKNPRDAQIHGVAIIHQELNLITELTITENIFLGRESYTPLGILDNKKMENEAIKLLERLNLYINPNRKVKGLRMGEQQLVEVAKALSLDAKLLILDEPTSALSENEIEKLFAVIKSLKQEGTTMIYISHKLDEIFQISDRITVFRDGQYIGTKLTKSVNQKELIQMMVNREFEELFPNTTAQAGNTVLEVKNLFLSDDPRKGRHPLYNISFDLKRGEIIGVAGLLGAGRTELLETLFGVNNPKRVKGQILINGLECHFHSPSDAIDAGLAFVTEDRKTQSLILKMSVAHNITISALKKFLTHQIIRKKDENNAVQLSIKELQIKTSSPNVLVSKLSGGNQQKVSLAKCLLTNPHILLLDEPTHGIDVGAKAEIYALLSRLVNAGASIIMASSELPEILAMCDRILVLCEGRLTAVLHRSEATQEKIMEAATEFQTSVTETLIPQS</sequence>
<dbReference type="PANTHER" id="PTHR43790">
    <property type="entry name" value="CARBOHYDRATE TRANSPORT ATP-BINDING PROTEIN MG119-RELATED"/>
    <property type="match status" value="1"/>
</dbReference>
<dbReference type="EMBL" id="DF968181">
    <property type="protein sequence ID" value="GAP41422.1"/>
    <property type="molecule type" value="Genomic_DNA"/>
</dbReference>
<dbReference type="CDD" id="cd03216">
    <property type="entry name" value="ABC_Carb_Monos_I"/>
    <property type="match status" value="1"/>
</dbReference>
<dbReference type="InterPro" id="IPR050107">
    <property type="entry name" value="ABC_carbohydrate_import_ATPase"/>
</dbReference>
<organism evidence="10">
    <name type="scientific">Flexilinea flocculi</name>
    <dbReference type="NCBI Taxonomy" id="1678840"/>
    <lineage>
        <taxon>Bacteria</taxon>
        <taxon>Bacillati</taxon>
        <taxon>Chloroflexota</taxon>
        <taxon>Anaerolineae</taxon>
        <taxon>Anaerolineales</taxon>
        <taxon>Anaerolineaceae</taxon>
        <taxon>Flexilinea</taxon>
    </lineage>
</organism>
<keyword evidence="3" id="KW-1003">Cell membrane</keyword>
<reference evidence="10" key="1">
    <citation type="journal article" date="2015" name="Genome Announc.">
        <title>Draft Genome Sequence of Anaerolineae Strain TC1, a Novel Isolate from a Methanogenic Wastewater Treatment System.</title>
        <authorList>
            <person name="Matsuura N."/>
            <person name="Tourlousse D.M."/>
            <person name="Sun L."/>
            <person name="Toyonaga M."/>
            <person name="Kuroda K."/>
            <person name="Ohashi A."/>
            <person name="Cruz R."/>
            <person name="Yamaguchi T."/>
            <person name="Sekiguchi Y."/>
        </authorList>
    </citation>
    <scope>NUCLEOTIDE SEQUENCE [LARGE SCALE GENOMIC DNA]</scope>
    <source>
        <strain evidence="10">TC1</strain>
    </source>
</reference>
<accession>A0A0S7BU97</accession>
<evidence type="ECO:0000256" key="3">
    <source>
        <dbReference type="ARBA" id="ARBA00022475"/>
    </source>
</evidence>
<dbReference type="PANTHER" id="PTHR43790:SF9">
    <property type="entry name" value="GALACTOFURANOSE TRANSPORTER ATP-BINDING PROTEIN YTFR"/>
    <property type="match status" value="1"/>
</dbReference>
<gene>
    <name evidence="10" type="ORF">ATC1_131411</name>
</gene>
<dbReference type="GO" id="GO:0016887">
    <property type="term" value="F:ATP hydrolysis activity"/>
    <property type="evidence" value="ECO:0007669"/>
    <property type="project" value="InterPro"/>
</dbReference>
<dbReference type="Pfam" id="PF00005">
    <property type="entry name" value="ABC_tran"/>
    <property type="match status" value="2"/>
</dbReference>
<evidence type="ECO:0000313" key="11">
    <source>
        <dbReference type="Proteomes" id="UP000053370"/>
    </source>
</evidence>
<dbReference type="SMART" id="SM00382">
    <property type="entry name" value="AAA"/>
    <property type="match status" value="2"/>
</dbReference>
<dbReference type="OrthoDB" id="9771863at2"/>
<comment type="subcellular location">
    <subcellularLocation>
        <location evidence="1">Cell membrane</location>
        <topology evidence="1">Peripheral membrane protein</topology>
    </subcellularLocation>
</comment>
<dbReference type="FunFam" id="3.40.50.300:FF:000127">
    <property type="entry name" value="Ribose import ATP-binding protein RbsA"/>
    <property type="match status" value="1"/>
</dbReference>
<evidence type="ECO:0000259" key="9">
    <source>
        <dbReference type="PROSITE" id="PS50893"/>
    </source>
</evidence>
<dbReference type="InterPro" id="IPR027417">
    <property type="entry name" value="P-loop_NTPase"/>
</dbReference>
<name>A0A0S7BU97_9CHLR</name>
<keyword evidence="2" id="KW-0813">Transport</keyword>
<keyword evidence="11" id="KW-1185">Reference proteome</keyword>
<keyword evidence="5" id="KW-0547">Nucleotide-binding</keyword>
<dbReference type="Proteomes" id="UP000053370">
    <property type="component" value="Unassembled WGS sequence"/>
</dbReference>
<evidence type="ECO:0000256" key="8">
    <source>
        <dbReference type="ARBA" id="ARBA00023136"/>
    </source>
</evidence>
<dbReference type="InterPro" id="IPR003439">
    <property type="entry name" value="ABC_transporter-like_ATP-bd"/>
</dbReference>
<proteinExistence type="predicted"/>
<keyword evidence="6" id="KW-0067">ATP-binding</keyword>
<dbReference type="PROSITE" id="PS50893">
    <property type="entry name" value="ABC_TRANSPORTER_2"/>
    <property type="match status" value="2"/>
</dbReference>
<evidence type="ECO:0000313" key="10">
    <source>
        <dbReference type="EMBL" id="GAP41422.1"/>
    </source>
</evidence>
<evidence type="ECO:0000256" key="7">
    <source>
        <dbReference type="ARBA" id="ARBA00022967"/>
    </source>
</evidence>
<dbReference type="InterPro" id="IPR017871">
    <property type="entry name" value="ABC_transporter-like_CS"/>
</dbReference>
<dbReference type="InterPro" id="IPR003593">
    <property type="entry name" value="AAA+_ATPase"/>
</dbReference>
<dbReference type="CDD" id="cd03215">
    <property type="entry name" value="ABC_Carb_Monos_II"/>
    <property type="match status" value="1"/>
</dbReference>
<evidence type="ECO:0000256" key="2">
    <source>
        <dbReference type="ARBA" id="ARBA00022448"/>
    </source>
</evidence>